<organism evidence="4 5">
    <name type="scientific">Thermosphaera chiliense</name>
    <dbReference type="NCBI Taxonomy" id="3402707"/>
    <lineage>
        <taxon>Archaea</taxon>
        <taxon>Thermoproteota</taxon>
        <taxon>Thermoprotei</taxon>
        <taxon>Desulfurococcales</taxon>
        <taxon>Desulfurococcaceae</taxon>
        <taxon>Thermosphaera</taxon>
    </lineage>
</organism>
<dbReference type="PANTHER" id="PTHR10357:SF210">
    <property type="entry name" value="MALTODEXTRIN GLUCOSIDASE"/>
    <property type="match status" value="1"/>
</dbReference>
<dbReference type="Pfam" id="PF00128">
    <property type="entry name" value="Alpha-amylase"/>
    <property type="match status" value="1"/>
</dbReference>
<dbReference type="OrthoDB" id="34423at2157"/>
<evidence type="ECO:0000259" key="3">
    <source>
        <dbReference type="SMART" id="SM00642"/>
    </source>
</evidence>
<dbReference type="CDD" id="cd11338">
    <property type="entry name" value="AmyAc_CMD"/>
    <property type="match status" value="1"/>
</dbReference>
<dbReference type="GO" id="GO:0005975">
    <property type="term" value="P:carbohydrate metabolic process"/>
    <property type="evidence" value="ECO:0007669"/>
    <property type="project" value="InterPro"/>
</dbReference>
<dbReference type="InterPro" id="IPR013783">
    <property type="entry name" value="Ig-like_fold"/>
</dbReference>
<protein>
    <submittedName>
        <fullName evidence="4">Glycoside hydrolase family 13 protein</fullName>
    </submittedName>
</protein>
<dbReference type="Pfam" id="PF22426">
    <property type="entry name" value="SMMA_N"/>
    <property type="match status" value="1"/>
</dbReference>
<reference evidence="4 5" key="1">
    <citation type="submission" date="2020-10" db="EMBL/GenBank/DDBJ databases">
        <title>Complete genome sequence of Thermosphaera aggregans strain 3507.</title>
        <authorList>
            <person name="Zayulina K.S."/>
            <person name="Elcheninov A.G."/>
            <person name="Toshchakov S.V."/>
            <person name="Kublanov I.V."/>
            <person name="Kochetkova T.V."/>
        </authorList>
    </citation>
    <scope>NUCLEOTIDE SEQUENCE [LARGE SCALE GENOMIC DNA]</scope>
    <source>
        <strain evidence="4 5">3507</strain>
    </source>
</reference>
<keyword evidence="2" id="KW-0326">Glycosidase</keyword>
<dbReference type="Proteomes" id="UP000593766">
    <property type="component" value="Chromosome"/>
</dbReference>
<dbReference type="GeneID" id="59454181"/>
<name>A0A7M1UTA8_9CREN</name>
<keyword evidence="5" id="KW-1185">Reference proteome</keyword>
<dbReference type="InterPro" id="IPR017853">
    <property type="entry name" value="GH"/>
</dbReference>
<accession>A0A7M1UTA8</accession>
<dbReference type="RefSeq" id="WP_193436550.1">
    <property type="nucleotide sequence ID" value="NZ_CP063144.1"/>
</dbReference>
<evidence type="ECO:0000256" key="2">
    <source>
        <dbReference type="ARBA" id="ARBA00023295"/>
    </source>
</evidence>
<dbReference type="Pfam" id="PF16561">
    <property type="entry name" value="AMPK1_CBM"/>
    <property type="match status" value="1"/>
</dbReference>
<dbReference type="Gene3D" id="3.20.20.80">
    <property type="entry name" value="Glycosidases"/>
    <property type="match status" value="2"/>
</dbReference>
<dbReference type="SUPFAM" id="SSF51445">
    <property type="entry name" value="(Trans)glycosidases"/>
    <property type="match status" value="1"/>
</dbReference>
<dbReference type="InterPro" id="IPR059128">
    <property type="entry name" value="SMMA_beta-sandwich_2"/>
</dbReference>
<dbReference type="InterPro" id="IPR045857">
    <property type="entry name" value="O16G_dom_2"/>
</dbReference>
<dbReference type="AlphaFoldDB" id="A0A7M1UTA8"/>
<keyword evidence="1 4" id="KW-0378">Hydrolase</keyword>
<gene>
    <name evidence="4" type="ORF">IMZ38_02145</name>
</gene>
<dbReference type="EMBL" id="CP063144">
    <property type="protein sequence ID" value="QOR94753.1"/>
    <property type="molecule type" value="Genomic_DNA"/>
</dbReference>
<dbReference type="Gene3D" id="2.60.40.10">
    <property type="entry name" value="Immunoglobulins"/>
    <property type="match status" value="2"/>
</dbReference>
<dbReference type="Gene3D" id="3.90.400.10">
    <property type="entry name" value="Oligo-1,6-glucosidase, Domain 2"/>
    <property type="match status" value="1"/>
</dbReference>
<evidence type="ECO:0000313" key="4">
    <source>
        <dbReference type="EMBL" id="QOR94753.1"/>
    </source>
</evidence>
<proteinExistence type="predicted"/>
<evidence type="ECO:0000313" key="5">
    <source>
        <dbReference type="Proteomes" id="UP000593766"/>
    </source>
</evidence>
<dbReference type="SMART" id="SM00642">
    <property type="entry name" value="Aamy"/>
    <property type="match status" value="1"/>
</dbReference>
<feature type="domain" description="Glycosyl hydrolase family 13 catalytic" evidence="3">
    <location>
        <begin position="235"/>
        <end position="613"/>
    </location>
</feature>
<dbReference type="InterPro" id="IPR032640">
    <property type="entry name" value="AMPK1_CBM"/>
</dbReference>
<dbReference type="InterPro" id="IPR014756">
    <property type="entry name" value="Ig_E-set"/>
</dbReference>
<dbReference type="GO" id="GO:0016798">
    <property type="term" value="F:hydrolase activity, acting on glycosyl bonds"/>
    <property type="evidence" value="ECO:0007669"/>
    <property type="project" value="UniProtKB-KW"/>
</dbReference>
<dbReference type="SUPFAM" id="SSF81296">
    <property type="entry name" value="E set domains"/>
    <property type="match status" value="1"/>
</dbReference>
<evidence type="ECO:0000256" key="1">
    <source>
        <dbReference type="ARBA" id="ARBA00022801"/>
    </source>
</evidence>
<dbReference type="InterPro" id="IPR006047">
    <property type="entry name" value="GH13_cat_dom"/>
</dbReference>
<sequence length="692" mass="80161">MFRLLGRRMISSGRARGFLVEFSREWPENARRIYLVGNFTSWFPGFKRLAKKGGRGFTVLELFPGVYGYGFVVDNDFTNILDPENPDTILLPNVMTLEENAFKGSRLELKPPVDPRDYVVHDENDEVFLHRHLDHYVFRLRTGVKVLKSILVVNNEEYDASVVYETGFEKVFEHNVPVEKPGKAITYYFRLEAPGEEFSYGFNGVGERVQPIQVYTGDIKGFDKPAWYMGAVYYHIFVDSFYNADRSNDPPVKVPDTAPRSHGYLGGDLKGVTEKLDHVVSLGAEAIYLTPIFPAGSYHRYDVKDYLGVDPYLGSIEDFEELVRKAEEKGIKIVLDITLHHMGVCHQFFRDALTRREKSDYWDWFIFLEKPSQDFLSQAVKLIEECNYQGLRNLIFRAGYRRPFYEAFYTVWAMPRINHENPETLKYFIHVAESWIGRGVRGFRIDVAHGVMDTWMQAFYRAVKKNSKDVVIIGEVCDHPFLYRDYMDSYMNYWLRYILLGTLVKGDLSPREMVAKIGEILASHPVYQATMLYNLLGSHDTPRIIELVKKDKTLLKLLINLLNILPGSLAIYYGDEVGLEGGNDPDNRRLMKWDRREWDEEVLTTYLEAVETRRKHTAVRYGFTRTWLCNDKVLVVERWLQGDKVTGLFNLTGEEADVSDCVGKLFREASSNNHVEMKSLRGHDFVIIAHNR</sequence>
<dbReference type="KEGG" id="tcs:IMZ38_02145"/>
<dbReference type="PANTHER" id="PTHR10357">
    <property type="entry name" value="ALPHA-AMYLASE FAMILY MEMBER"/>
    <property type="match status" value="1"/>
</dbReference>